<dbReference type="SMART" id="SM00233">
    <property type="entry name" value="PH"/>
    <property type="match status" value="1"/>
</dbReference>
<keyword evidence="6" id="KW-1185">Reference proteome</keyword>
<name>A0A8J4TWD7_CLAMG</name>
<organism evidence="5 6">
    <name type="scientific">Clarias magur</name>
    <name type="common">Asian catfish</name>
    <name type="synonym">Macropteronotus magur</name>
    <dbReference type="NCBI Taxonomy" id="1594786"/>
    <lineage>
        <taxon>Eukaryota</taxon>
        <taxon>Metazoa</taxon>
        <taxon>Chordata</taxon>
        <taxon>Craniata</taxon>
        <taxon>Vertebrata</taxon>
        <taxon>Euteleostomi</taxon>
        <taxon>Actinopterygii</taxon>
        <taxon>Neopterygii</taxon>
        <taxon>Teleostei</taxon>
        <taxon>Ostariophysi</taxon>
        <taxon>Siluriformes</taxon>
        <taxon>Clariidae</taxon>
        <taxon>Clarias</taxon>
    </lineage>
</organism>
<dbReference type="Gene3D" id="2.30.29.30">
    <property type="entry name" value="Pleckstrin-homology domain (PH domain)/Phosphotyrosine-binding domain (PTB)"/>
    <property type="match status" value="1"/>
</dbReference>
<dbReference type="SUPFAM" id="SSF50729">
    <property type="entry name" value="PH domain-like"/>
    <property type="match status" value="1"/>
</dbReference>
<dbReference type="PANTHER" id="PTHR15478:SF4">
    <property type="entry name" value="PLECKSTRIN HOMOLOGY-LIKE DOMAIN FAMILY A MEMBER 1"/>
    <property type="match status" value="1"/>
</dbReference>
<dbReference type="InterPro" id="IPR011993">
    <property type="entry name" value="PH-like_dom_sf"/>
</dbReference>
<evidence type="ECO:0000259" key="4">
    <source>
        <dbReference type="SMART" id="SM00233"/>
    </source>
</evidence>
<feature type="region of interest" description="Disordered" evidence="3">
    <location>
        <begin position="1"/>
        <end position="27"/>
    </location>
</feature>
<comment type="caution">
    <text evidence="5">The sequence shown here is derived from an EMBL/GenBank/DDBJ whole genome shotgun (WGS) entry which is preliminary data.</text>
</comment>
<evidence type="ECO:0000256" key="1">
    <source>
        <dbReference type="ARBA" id="ARBA00004496"/>
    </source>
</evidence>
<proteinExistence type="predicted"/>
<feature type="compositionally biased region" description="Pro residues" evidence="3">
    <location>
        <begin position="1"/>
        <end position="13"/>
    </location>
</feature>
<feature type="domain" description="PH" evidence="4">
    <location>
        <begin position="26"/>
        <end position="121"/>
    </location>
</feature>
<dbReference type="Proteomes" id="UP000727407">
    <property type="component" value="Unassembled WGS sequence"/>
</dbReference>
<gene>
    <name evidence="5" type="ORF">DAT39_021750</name>
</gene>
<dbReference type="GO" id="GO:0043065">
    <property type="term" value="P:positive regulation of apoptotic process"/>
    <property type="evidence" value="ECO:0007669"/>
    <property type="project" value="InterPro"/>
</dbReference>
<dbReference type="InterPro" id="IPR001849">
    <property type="entry name" value="PH_domain"/>
</dbReference>
<dbReference type="PANTHER" id="PTHR15478">
    <property type="entry name" value="PLECKSTRIN HOMOLOGY-LIKE DOMAIN, PQ-RICH PROTEIN"/>
    <property type="match status" value="1"/>
</dbReference>
<protein>
    <submittedName>
        <fullName evidence="5">Pleckstrin homology-like domain family A member 1</fullName>
    </submittedName>
</protein>
<accession>A0A8J4TWD7</accession>
<dbReference type="OrthoDB" id="9630709at2759"/>
<dbReference type="GO" id="GO:1901981">
    <property type="term" value="F:phosphatidylinositol phosphate binding"/>
    <property type="evidence" value="ECO:0007669"/>
    <property type="project" value="InterPro"/>
</dbReference>
<evidence type="ECO:0000256" key="3">
    <source>
        <dbReference type="SAM" id="MobiDB-lite"/>
    </source>
</evidence>
<dbReference type="AlphaFoldDB" id="A0A8J4TWD7"/>
<dbReference type="GO" id="GO:0005737">
    <property type="term" value="C:cytoplasm"/>
    <property type="evidence" value="ECO:0007669"/>
    <property type="project" value="UniProtKB-SubCell"/>
</dbReference>
<dbReference type="EMBL" id="QNUK01000964">
    <property type="protein sequence ID" value="KAF5888552.1"/>
    <property type="molecule type" value="Genomic_DNA"/>
</dbReference>
<dbReference type="InterPro" id="IPR042832">
    <property type="entry name" value="PHLA1/2/3"/>
</dbReference>
<feature type="non-terminal residue" evidence="5">
    <location>
        <position position="129"/>
    </location>
</feature>
<comment type="subcellular location">
    <subcellularLocation>
        <location evidence="1">Cytoplasm</location>
    </subcellularLocation>
</comment>
<sequence>MQPHPHPPHPQPPQQQQQQQVPGGGAVRQGALEKRSAGLLQVWKRKHCTLTEEAVLLHAPRHAHGKPKELHFSRVRTVDCVERKGGHAYFTMVMADGREIDFRCRAEERWSAEITLQLVQYKNRQAVLA</sequence>
<evidence type="ECO:0000256" key="2">
    <source>
        <dbReference type="ARBA" id="ARBA00022490"/>
    </source>
</evidence>
<keyword evidence="2" id="KW-0963">Cytoplasm</keyword>
<evidence type="ECO:0000313" key="5">
    <source>
        <dbReference type="EMBL" id="KAF5888552.1"/>
    </source>
</evidence>
<reference evidence="5" key="1">
    <citation type="submission" date="2020-07" db="EMBL/GenBank/DDBJ databases">
        <title>Clarias magur genome sequencing, assembly and annotation.</title>
        <authorList>
            <person name="Kushwaha B."/>
            <person name="Kumar R."/>
            <person name="Das P."/>
            <person name="Joshi C.G."/>
            <person name="Kumar D."/>
            <person name="Nagpure N.S."/>
            <person name="Pandey M."/>
            <person name="Agarwal S."/>
            <person name="Srivastava S."/>
            <person name="Singh M."/>
            <person name="Sahoo L."/>
            <person name="Jayasankar P."/>
            <person name="Meher P.K."/>
            <person name="Koringa P.G."/>
            <person name="Iquebal M.A."/>
            <person name="Das S.P."/>
            <person name="Bit A."/>
            <person name="Patnaik S."/>
            <person name="Patel N."/>
            <person name="Shah T.M."/>
            <person name="Hinsu A."/>
            <person name="Jena J.K."/>
        </authorList>
    </citation>
    <scope>NUCLEOTIDE SEQUENCE</scope>
    <source>
        <strain evidence="5">CIFAMagur01</strain>
        <tissue evidence="5">Testis</tissue>
    </source>
</reference>
<evidence type="ECO:0000313" key="6">
    <source>
        <dbReference type="Proteomes" id="UP000727407"/>
    </source>
</evidence>